<dbReference type="GO" id="GO:0005634">
    <property type="term" value="C:nucleus"/>
    <property type="evidence" value="ECO:0007669"/>
    <property type="project" value="TreeGrafter"/>
</dbReference>
<dbReference type="GO" id="GO:0009736">
    <property type="term" value="P:cytokinin-activated signaling pathway"/>
    <property type="evidence" value="ECO:0007669"/>
    <property type="project" value="TreeGrafter"/>
</dbReference>
<dbReference type="EMBL" id="JACMSC010000004">
    <property type="protein sequence ID" value="KAG6525235.1"/>
    <property type="molecule type" value="Genomic_DNA"/>
</dbReference>
<keyword evidence="1" id="KW-0863">Zinc-finger</keyword>
<protein>
    <recommendedName>
        <fullName evidence="3">C2H2-type domain-containing protein</fullName>
    </recommendedName>
</protein>
<dbReference type="GO" id="GO:0000976">
    <property type="term" value="F:transcription cis-regulatory region binding"/>
    <property type="evidence" value="ECO:0007669"/>
    <property type="project" value="TreeGrafter"/>
</dbReference>
<keyword evidence="1" id="KW-0479">Metal-binding</keyword>
<dbReference type="PROSITE" id="PS50157">
    <property type="entry name" value="ZINC_FINGER_C2H2_2"/>
    <property type="match status" value="1"/>
</dbReference>
<name>A0A8J5HDZ9_ZINOF</name>
<evidence type="ECO:0000256" key="1">
    <source>
        <dbReference type="PROSITE-ProRule" id="PRU00042"/>
    </source>
</evidence>
<dbReference type="InterPro" id="IPR013087">
    <property type="entry name" value="Znf_C2H2_type"/>
</dbReference>
<dbReference type="GO" id="GO:0010090">
    <property type="term" value="P:trichome morphogenesis"/>
    <property type="evidence" value="ECO:0007669"/>
    <property type="project" value="InterPro"/>
</dbReference>
<dbReference type="GO" id="GO:0003700">
    <property type="term" value="F:DNA-binding transcription factor activity"/>
    <property type="evidence" value="ECO:0007669"/>
    <property type="project" value="TreeGrafter"/>
</dbReference>
<proteinExistence type="predicted"/>
<evidence type="ECO:0000313" key="4">
    <source>
        <dbReference type="EMBL" id="KAG6525235.1"/>
    </source>
</evidence>
<dbReference type="GO" id="GO:0008270">
    <property type="term" value="F:zinc ion binding"/>
    <property type="evidence" value="ECO:0007669"/>
    <property type="project" value="UniProtKB-KW"/>
</dbReference>
<dbReference type="InterPro" id="IPR044299">
    <property type="entry name" value="GIS3/ZFP5/ZFP6"/>
</dbReference>
<sequence>MEEIKASARIMLFGIDVSDKESCAVEGNGEETPAESSGSPTSAAADGGSRRYECQYCFREFANSQALGGHQNAHKKERQRLRRAQLREAAEAGRFYGHPGHRRPVAAAFAPHLLSPPQTAGNWVYARASPVVRLPQYFSPAEYACVGDSGGGGRRFYGGGGAVGGSAATFAGPSPEQDAAAEEAYGLNLCLSLAPTGS</sequence>
<organism evidence="4 5">
    <name type="scientific">Zingiber officinale</name>
    <name type="common">Ginger</name>
    <name type="synonym">Amomum zingiber</name>
    <dbReference type="NCBI Taxonomy" id="94328"/>
    <lineage>
        <taxon>Eukaryota</taxon>
        <taxon>Viridiplantae</taxon>
        <taxon>Streptophyta</taxon>
        <taxon>Embryophyta</taxon>
        <taxon>Tracheophyta</taxon>
        <taxon>Spermatophyta</taxon>
        <taxon>Magnoliopsida</taxon>
        <taxon>Liliopsida</taxon>
        <taxon>Zingiberales</taxon>
        <taxon>Zingiberaceae</taxon>
        <taxon>Zingiber</taxon>
    </lineage>
</organism>
<feature type="region of interest" description="Disordered" evidence="2">
    <location>
        <begin position="23"/>
        <end position="47"/>
    </location>
</feature>
<accession>A0A8J5HDZ9</accession>
<dbReference type="OrthoDB" id="772256at2759"/>
<dbReference type="AlphaFoldDB" id="A0A8J5HDZ9"/>
<comment type="caution">
    <text evidence="4">The sequence shown here is derived from an EMBL/GenBank/DDBJ whole genome shotgun (WGS) entry which is preliminary data.</text>
</comment>
<evidence type="ECO:0000256" key="2">
    <source>
        <dbReference type="SAM" id="MobiDB-lite"/>
    </source>
</evidence>
<dbReference type="PANTHER" id="PTHR46353:SF9">
    <property type="entry name" value="ZINC FINGER PROTEIN GIS3"/>
    <property type="match status" value="1"/>
</dbReference>
<dbReference type="Proteomes" id="UP000734854">
    <property type="component" value="Unassembled WGS sequence"/>
</dbReference>
<gene>
    <name evidence="4" type="ORF">ZIOFF_015189</name>
</gene>
<reference evidence="4 5" key="1">
    <citation type="submission" date="2020-08" db="EMBL/GenBank/DDBJ databases">
        <title>Plant Genome Project.</title>
        <authorList>
            <person name="Zhang R.-G."/>
        </authorList>
    </citation>
    <scope>NUCLEOTIDE SEQUENCE [LARGE SCALE GENOMIC DNA]</scope>
    <source>
        <tissue evidence="4">Rhizome</tissue>
    </source>
</reference>
<keyword evidence="5" id="KW-1185">Reference proteome</keyword>
<dbReference type="PROSITE" id="PS00028">
    <property type="entry name" value="ZINC_FINGER_C2H2_1"/>
    <property type="match status" value="1"/>
</dbReference>
<dbReference type="GO" id="GO:0009740">
    <property type="term" value="P:gibberellic acid mediated signaling pathway"/>
    <property type="evidence" value="ECO:0007669"/>
    <property type="project" value="TreeGrafter"/>
</dbReference>
<evidence type="ECO:0000313" key="5">
    <source>
        <dbReference type="Proteomes" id="UP000734854"/>
    </source>
</evidence>
<dbReference type="PANTHER" id="PTHR46353">
    <property type="entry name" value="ZINC FINGER PROTEIN 5"/>
    <property type="match status" value="1"/>
</dbReference>
<keyword evidence="1" id="KW-0862">Zinc</keyword>
<feature type="domain" description="C2H2-type" evidence="3">
    <location>
        <begin position="52"/>
        <end position="79"/>
    </location>
</feature>
<evidence type="ECO:0000259" key="3">
    <source>
        <dbReference type="PROSITE" id="PS50157"/>
    </source>
</evidence>